<dbReference type="SMART" id="SM00448">
    <property type="entry name" value="REC"/>
    <property type="match status" value="1"/>
</dbReference>
<organism evidence="6 9">
    <name type="scientific">Pseudoduganella umbonata</name>
    <dbReference type="NCBI Taxonomy" id="864828"/>
    <lineage>
        <taxon>Bacteria</taxon>
        <taxon>Pseudomonadati</taxon>
        <taxon>Pseudomonadota</taxon>
        <taxon>Betaproteobacteria</taxon>
        <taxon>Burkholderiales</taxon>
        <taxon>Oxalobacteraceae</taxon>
        <taxon>Telluria group</taxon>
        <taxon>Pseudoduganella</taxon>
    </lineage>
</organism>
<evidence type="ECO:0000256" key="2">
    <source>
        <dbReference type="ARBA" id="ARBA00023012"/>
    </source>
</evidence>
<keyword evidence="3" id="KW-0238">DNA-binding</keyword>
<dbReference type="InterPro" id="IPR011006">
    <property type="entry name" value="CheY-like_superfamily"/>
</dbReference>
<dbReference type="Gene3D" id="3.30.450.20">
    <property type="entry name" value="PAS domain"/>
    <property type="match status" value="1"/>
</dbReference>
<accession>A0A4V1EED6</accession>
<dbReference type="EMBL" id="CP040017">
    <property type="protein sequence ID" value="QCP14211.1"/>
    <property type="molecule type" value="Genomic_DNA"/>
</dbReference>
<evidence type="ECO:0000256" key="3">
    <source>
        <dbReference type="ARBA" id="ARBA00023125"/>
    </source>
</evidence>
<feature type="domain" description="Response regulatory" evidence="5">
    <location>
        <begin position="272"/>
        <end position="410"/>
    </location>
</feature>
<dbReference type="AlphaFoldDB" id="A0A4V1EED6"/>
<dbReference type="OrthoDB" id="5389366at2"/>
<reference evidence="6 9" key="2">
    <citation type="submission" date="2020-08" db="EMBL/GenBank/DDBJ databases">
        <title>Genomic Encyclopedia of Type Strains, Phase III (KMG-III): the genomes of soil and plant-associated and newly described type strains.</title>
        <authorList>
            <person name="Whitman W."/>
        </authorList>
    </citation>
    <scope>NUCLEOTIDE SEQUENCE [LARGE SCALE GENOMIC DNA]</scope>
    <source>
        <strain evidence="6 9">CECT 7753</strain>
    </source>
</reference>
<dbReference type="GO" id="GO:0006355">
    <property type="term" value="P:regulation of DNA-templated transcription"/>
    <property type="evidence" value="ECO:0007669"/>
    <property type="project" value="TreeGrafter"/>
</dbReference>
<reference evidence="7 8" key="1">
    <citation type="submission" date="2019-05" db="EMBL/GenBank/DDBJ databases">
        <title>Draft Genome Sequences of Six Type Strains of the Genus Massilia.</title>
        <authorList>
            <person name="Miess H."/>
            <person name="Frediansyhah A."/>
            <person name="Gross H."/>
        </authorList>
    </citation>
    <scope>NUCLEOTIDE SEQUENCE [LARGE SCALE GENOMIC DNA]</scope>
    <source>
        <strain evidence="7 8">DSMZ 26121</strain>
    </source>
</reference>
<dbReference type="PANTHER" id="PTHR48111">
    <property type="entry name" value="REGULATOR OF RPOS"/>
    <property type="match status" value="1"/>
</dbReference>
<keyword evidence="2" id="KW-0902">Two-component regulatory system</keyword>
<dbReference type="PANTHER" id="PTHR48111:SF40">
    <property type="entry name" value="PHOSPHATE REGULON TRANSCRIPTIONAL REGULATORY PROTEIN PHOB"/>
    <property type="match status" value="1"/>
</dbReference>
<dbReference type="RefSeq" id="WP_137316982.1">
    <property type="nucleotide sequence ID" value="NZ_CP040017.1"/>
</dbReference>
<evidence type="ECO:0000313" key="6">
    <source>
        <dbReference type="EMBL" id="MBB3221999.1"/>
    </source>
</evidence>
<evidence type="ECO:0000259" key="5">
    <source>
        <dbReference type="PROSITE" id="PS50110"/>
    </source>
</evidence>
<sequence>MSSHSGITYLTSHNVMNSDSARAPASVPDQRGGDASFLDGGSDMAILIRSLDWTNSPLGPIEGWPQSLRTTVSLCLASSFPINIIWGPRNVQIYNDGYRIVCGEKHPASLGMDYKECRASAWPAIGDPFERARNGETSFLENVRMFLFRNGYLEETFFTFSLSPIRDETGGIGGLFHPVTETTATMVGERRTRAVRDLTARLAQATTTDEVFRLTVDTLAAFEFDVPFMLLYEPDPATVDQPAPQYRLHGHHGIDSGATFAPPVLSIDQPGGWPVAELMHAMTAIQVPRLRDRIGMQRCGPYDEAPDAAFAVPIRRHGTDAPVAIMMAGASSRTLRPDVCLLDIGLPGMDGNALALRLRQQPETARTVLIAVTGYGKERERLAALDAGFDHHLVKPVDFQRLAEVLETIRAA</sequence>
<evidence type="ECO:0000313" key="9">
    <source>
        <dbReference type="Proteomes" id="UP000584325"/>
    </source>
</evidence>
<keyword evidence="1 4" id="KW-0597">Phosphoprotein</keyword>
<evidence type="ECO:0000256" key="1">
    <source>
        <dbReference type="ARBA" id="ARBA00022553"/>
    </source>
</evidence>
<dbReference type="InterPro" id="IPR039420">
    <property type="entry name" value="WalR-like"/>
</dbReference>
<keyword evidence="8" id="KW-1185">Reference proteome</keyword>
<dbReference type="InterPro" id="IPR001789">
    <property type="entry name" value="Sig_transdc_resp-reg_receiver"/>
</dbReference>
<proteinExistence type="predicted"/>
<dbReference type="PROSITE" id="PS50110">
    <property type="entry name" value="RESPONSE_REGULATORY"/>
    <property type="match status" value="1"/>
</dbReference>
<gene>
    <name evidence="7" type="ORF">FCL38_30200</name>
    <name evidence="6" type="ORF">FHS02_002809</name>
</gene>
<dbReference type="Proteomes" id="UP000298763">
    <property type="component" value="Chromosome"/>
</dbReference>
<feature type="modified residue" description="4-aspartylphosphate" evidence="4">
    <location>
        <position position="343"/>
    </location>
</feature>
<dbReference type="Pfam" id="PF00072">
    <property type="entry name" value="Response_reg"/>
    <property type="match status" value="1"/>
</dbReference>
<name>A0A4V1EED6_9BURK</name>
<dbReference type="GO" id="GO:0032993">
    <property type="term" value="C:protein-DNA complex"/>
    <property type="evidence" value="ECO:0007669"/>
    <property type="project" value="TreeGrafter"/>
</dbReference>
<evidence type="ECO:0000313" key="7">
    <source>
        <dbReference type="EMBL" id="QCP14211.1"/>
    </source>
</evidence>
<evidence type="ECO:0000313" key="8">
    <source>
        <dbReference type="Proteomes" id="UP000298763"/>
    </source>
</evidence>
<dbReference type="GO" id="GO:0005829">
    <property type="term" value="C:cytosol"/>
    <property type="evidence" value="ECO:0007669"/>
    <property type="project" value="TreeGrafter"/>
</dbReference>
<dbReference type="GO" id="GO:0000156">
    <property type="term" value="F:phosphorelay response regulator activity"/>
    <property type="evidence" value="ECO:0007669"/>
    <property type="project" value="TreeGrafter"/>
</dbReference>
<dbReference type="Proteomes" id="UP000584325">
    <property type="component" value="Unassembled WGS sequence"/>
</dbReference>
<dbReference type="SUPFAM" id="SSF52172">
    <property type="entry name" value="CheY-like"/>
    <property type="match status" value="1"/>
</dbReference>
<protein>
    <submittedName>
        <fullName evidence="6">CheY-like chemotaxis protein</fullName>
    </submittedName>
    <submittedName>
        <fullName evidence="7">Response regulator</fullName>
    </submittedName>
</protein>
<evidence type="ECO:0000256" key="4">
    <source>
        <dbReference type="PROSITE-ProRule" id="PRU00169"/>
    </source>
</evidence>
<dbReference type="GO" id="GO:0000976">
    <property type="term" value="F:transcription cis-regulatory region binding"/>
    <property type="evidence" value="ECO:0007669"/>
    <property type="project" value="TreeGrafter"/>
</dbReference>
<dbReference type="EMBL" id="JACHXS010000004">
    <property type="protein sequence ID" value="MBB3221999.1"/>
    <property type="molecule type" value="Genomic_DNA"/>
</dbReference>
<dbReference type="Gene3D" id="3.40.50.2300">
    <property type="match status" value="1"/>
</dbReference>